<feature type="domain" description="Serine aminopeptidase S33" evidence="3">
    <location>
        <begin position="47"/>
        <end position="140"/>
    </location>
</feature>
<keyword evidence="5" id="KW-1185">Reference proteome</keyword>
<dbReference type="Gene3D" id="3.40.50.1820">
    <property type="entry name" value="alpha/beta hydrolase"/>
    <property type="match status" value="1"/>
</dbReference>
<evidence type="ECO:0000313" key="5">
    <source>
        <dbReference type="Proteomes" id="UP000515570"/>
    </source>
</evidence>
<dbReference type="InterPro" id="IPR029058">
    <property type="entry name" value="AB_hydrolase_fold"/>
</dbReference>
<gene>
    <name evidence="4" type="ORF">HW450_00310</name>
</gene>
<dbReference type="Proteomes" id="UP000515570">
    <property type="component" value="Chromosome"/>
</dbReference>
<dbReference type="RefSeq" id="WP_182386066.1">
    <property type="nucleotide sequence ID" value="NZ_CP059833.1"/>
</dbReference>
<dbReference type="EMBL" id="CP059833">
    <property type="protein sequence ID" value="QMV85248.1"/>
    <property type="molecule type" value="Genomic_DNA"/>
</dbReference>
<dbReference type="AlphaFoldDB" id="A0A7G5FF57"/>
<evidence type="ECO:0000313" key="4">
    <source>
        <dbReference type="EMBL" id="QMV85248.1"/>
    </source>
</evidence>
<keyword evidence="2 4" id="KW-0378">Hydrolase</keyword>
<evidence type="ECO:0000256" key="1">
    <source>
        <dbReference type="ARBA" id="ARBA00008645"/>
    </source>
</evidence>
<dbReference type="InterPro" id="IPR022742">
    <property type="entry name" value="Hydrolase_4"/>
</dbReference>
<comment type="similarity">
    <text evidence="1">Belongs to the AB hydrolase superfamily.</text>
</comment>
<proteinExistence type="inferred from homology"/>
<sequence>MHSISVTFPSSAGYTLAGTIDMPETTPKAWALFSHCFAGSRFTPAAARTCKWLAEHGIACLRFDYPGLGQSEGDFADSSFSMNVADLHAAAAWLEENYETPQLLIGHSLGGAMAIKAAKDMPSIRAVATMGAPFDPAHSVLHFADKIGEVDETGAVPVTLGGRELTISRSYLEDLAEINPEAYIGRMRKPLLILHSPIDQTVGIDSAQKIYLVARYPKSLVSLDKVDHLMTRDGAAQYAASIIYSWFQKYLAAAPEVEPLPEHTAVARSTQSTKMSAAVRAGARELFTDVPRAQGGKDLDISPQELLLSALAADTNNAVRAAATAQRIRTLDDVQVTVTYEGDAITRSVTLVGDLSDEDRATLAAAVTTGGVEKLLGATIKDTIS</sequence>
<evidence type="ECO:0000256" key="2">
    <source>
        <dbReference type="ARBA" id="ARBA00022801"/>
    </source>
</evidence>
<dbReference type="InterPro" id="IPR050261">
    <property type="entry name" value="FrsA_esterase"/>
</dbReference>
<dbReference type="PANTHER" id="PTHR22946:SF9">
    <property type="entry name" value="POLYKETIDE TRANSFERASE AF380"/>
    <property type="match status" value="1"/>
</dbReference>
<dbReference type="InterPro" id="IPR015946">
    <property type="entry name" value="KH_dom-like_a/b"/>
</dbReference>
<dbReference type="SUPFAM" id="SSF82784">
    <property type="entry name" value="OsmC-like"/>
    <property type="match status" value="1"/>
</dbReference>
<dbReference type="SUPFAM" id="SSF53474">
    <property type="entry name" value="alpha/beta-Hydrolases"/>
    <property type="match status" value="1"/>
</dbReference>
<name>A0A7G5FF57_9CORY</name>
<dbReference type="PANTHER" id="PTHR22946">
    <property type="entry name" value="DIENELACTONE HYDROLASE DOMAIN-CONTAINING PROTEIN-RELATED"/>
    <property type="match status" value="1"/>
</dbReference>
<dbReference type="GO" id="GO:0052689">
    <property type="term" value="F:carboxylic ester hydrolase activity"/>
    <property type="evidence" value="ECO:0007669"/>
    <property type="project" value="UniProtKB-ARBA"/>
</dbReference>
<dbReference type="Pfam" id="PF12146">
    <property type="entry name" value="Hydrolase_4"/>
    <property type="match status" value="1"/>
</dbReference>
<organism evidence="4 5">
    <name type="scientific">Corynebacterium hindlerae</name>
    <dbReference type="NCBI Taxonomy" id="699041"/>
    <lineage>
        <taxon>Bacteria</taxon>
        <taxon>Bacillati</taxon>
        <taxon>Actinomycetota</taxon>
        <taxon>Actinomycetes</taxon>
        <taxon>Mycobacteriales</taxon>
        <taxon>Corynebacteriaceae</taxon>
        <taxon>Corynebacterium</taxon>
    </lineage>
</organism>
<protein>
    <submittedName>
        <fullName evidence="4">Alpha/beta fold hydrolase</fullName>
    </submittedName>
</protein>
<dbReference type="Gene3D" id="3.30.300.20">
    <property type="match status" value="1"/>
</dbReference>
<dbReference type="InterPro" id="IPR036102">
    <property type="entry name" value="OsmC/Ohrsf"/>
</dbReference>
<reference evidence="4 5" key="1">
    <citation type="submission" date="2020-07" db="EMBL/GenBank/DDBJ databases">
        <title>non toxigenic Corynebacterium sp. nov from a clinical source.</title>
        <authorList>
            <person name="Bernier A.-M."/>
            <person name="Bernard K."/>
        </authorList>
    </citation>
    <scope>NUCLEOTIDE SEQUENCE [LARGE SCALE GENOMIC DNA]</scope>
    <source>
        <strain evidence="5">NML 93-0612</strain>
    </source>
</reference>
<accession>A0A7G5FF57</accession>
<evidence type="ECO:0000259" key="3">
    <source>
        <dbReference type="Pfam" id="PF12146"/>
    </source>
</evidence>